<dbReference type="GO" id="GO:0016787">
    <property type="term" value="F:hydrolase activity"/>
    <property type="evidence" value="ECO:0007669"/>
    <property type="project" value="UniProtKB-KW"/>
</dbReference>
<protein>
    <submittedName>
        <fullName evidence="9">ATP-dependent RNA helicase RhlE</fullName>
    </submittedName>
</protein>
<dbReference type="GO" id="GO:0005524">
    <property type="term" value="F:ATP binding"/>
    <property type="evidence" value="ECO:0007669"/>
    <property type="project" value="UniProtKB-KW"/>
</dbReference>
<name>H6L633_SAPGL</name>
<evidence type="ECO:0000256" key="4">
    <source>
        <dbReference type="ARBA" id="ARBA00022840"/>
    </source>
</evidence>
<dbReference type="CDD" id="cd18787">
    <property type="entry name" value="SF2_C_DEAD"/>
    <property type="match status" value="1"/>
</dbReference>
<keyword evidence="10" id="KW-1185">Reference proteome</keyword>
<dbReference type="AlphaFoldDB" id="H6L633"/>
<dbReference type="PANTHER" id="PTHR47959">
    <property type="entry name" value="ATP-DEPENDENT RNA HELICASE RHLE-RELATED"/>
    <property type="match status" value="1"/>
</dbReference>
<proteinExistence type="inferred from homology"/>
<dbReference type="InterPro" id="IPR000629">
    <property type="entry name" value="RNA-helicase_DEAD-box_CS"/>
</dbReference>
<keyword evidence="1 6" id="KW-0547">Nucleotide-binding</keyword>
<dbReference type="EMBL" id="CP002831">
    <property type="protein sequence ID" value="AFC26593.1"/>
    <property type="molecule type" value="Genomic_DNA"/>
</dbReference>
<dbReference type="PROSITE" id="PS51194">
    <property type="entry name" value="HELICASE_CTER"/>
    <property type="match status" value="1"/>
</dbReference>
<dbReference type="PROSITE" id="PS00039">
    <property type="entry name" value="DEAD_ATP_HELICASE"/>
    <property type="match status" value="1"/>
</dbReference>
<keyword evidence="3 6" id="KW-0347">Helicase</keyword>
<evidence type="ECO:0000313" key="10">
    <source>
        <dbReference type="Proteomes" id="UP000007519"/>
    </source>
</evidence>
<dbReference type="STRING" id="984262.SGRA_3877"/>
<comment type="similarity">
    <text evidence="5 6">Belongs to the DEAD box helicase family.</text>
</comment>
<dbReference type="InterPro" id="IPR044742">
    <property type="entry name" value="DEAD/DEAH_RhlB"/>
</dbReference>
<accession>H6L633</accession>
<dbReference type="HOGENOM" id="CLU_003041_28_3_10"/>
<evidence type="ECO:0000256" key="1">
    <source>
        <dbReference type="ARBA" id="ARBA00022741"/>
    </source>
</evidence>
<dbReference type="SMART" id="SM00487">
    <property type="entry name" value="DEXDc"/>
    <property type="match status" value="1"/>
</dbReference>
<evidence type="ECO:0000256" key="6">
    <source>
        <dbReference type="RuleBase" id="RU000492"/>
    </source>
</evidence>
<feature type="domain" description="Helicase ATP-binding" evidence="7">
    <location>
        <begin position="32"/>
        <end position="207"/>
    </location>
</feature>
<dbReference type="InterPro" id="IPR014001">
    <property type="entry name" value="Helicase_ATP-bd"/>
</dbReference>
<reference evidence="9 10" key="1">
    <citation type="journal article" date="2012" name="Stand. Genomic Sci.">
        <title>Complete genome sequencing and analysis of Saprospira grandis str. Lewin, a predatory marine bacterium.</title>
        <authorList>
            <person name="Saw J.H."/>
            <person name="Yuryev A."/>
            <person name="Kanbe M."/>
            <person name="Hou S."/>
            <person name="Young A.G."/>
            <person name="Aizawa S."/>
            <person name="Alam M."/>
        </authorList>
    </citation>
    <scope>NUCLEOTIDE SEQUENCE [LARGE SCALE GENOMIC DNA]</scope>
    <source>
        <strain evidence="9 10">Lewin</strain>
    </source>
</reference>
<evidence type="ECO:0000256" key="2">
    <source>
        <dbReference type="ARBA" id="ARBA00022801"/>
    </source>
</evidence>
<gene>
    <name evidence="9" type="ordered locus">SGRA_3877</name>
</gene>
<dbReference type="KEGG" id="sgn:SGRA_3877"/>
<dbReference type="InterPro" id="IPR027417">
    <property type="entry name" value="P-loop_NTPase"/>
</dbReference>
<evidence type="ECO:0000259" key="7">
    <source>
        <dbReference type="PROSITE" id="PS51192"/>
    </source>
</evidence>
<dbReference type="RefSeq" id="WP_015694178.1">
    <property type="nucleotide sequence ID" value="NC_016940.1"/>
</dbReference>
<dbReference type="OrthoDB" id="974172at2"/>
<dbReference type="SMART" id="SM00490">
    <property type="entry name" value="HELICc"/>
    <property type="match status" value="1"/>
</dbReference>
<dbReference type="Pfam" id="PF00270">
    <property type="entry name" value="DEAD"/>
    <property type="match status" value="1"/>
</dbReference>
<dbReference type="PROSITE" id="PS51192">
    <property type="entry name" value="HELICASE_ATP_BIND_1"/>
    <property type="match status" value="1"/>
</dbReference>
<dbReference type="InterPro" id="IPR011545">
    <property type="entry name" value="DEAD/DEAH_box_helicase_dom"/>
</dbReference>
<dbReference type="GO" id="GO:0003676">
    <property type="term" value="F:nucleic acid binding"/>
    <property type="evidence" value="ECO:0007669"/>
    <property type="project" value="InterPro"/>
</dbReference>
<dbReference type="Proteomes" id="UP000007519">
    <property type="component" value="Chromosome"/>
</dbReference>
<dbReference type="GO" id="GO:0005829">
    <property type="term" value="C:cytosol"/>
    <property type="evidence" value="ECO:0007669"/>
    <property type="project" value="TreeGrafter"/>
</dbReference>
<dbReference type="Pfam" id="PF00271">
    <property type="entry name" value="Helicase_C"/>
    <property type="match status" value="1"/>
</dbReference>
<keyword evidence="4 6" id="KW-0067">ATP-binding</keyword>
<dbReference type="CDD" id="cd00268">
    <property type="entry name" value="DEADc"/>
    <property type="match status" value="1"/>
</dbReference>
<dbReference type="Gene3D" id="3.40.50.300">
    <property type="entry name" value="P-loop containing nucleotide triphosphate hydrolases"/>
    <property type="match status" value="2"/>
</dbReference>
<organism evidence="9 10">
    <name type="scientific">Saprospira grandis (strain Lewin)</name>
    <dbReference type="NCBI Taxonomy" id="984262"/>
    <lineage>
        <taxon>Bacteria</taxon>
        <taxon>Pseudomonadati</taxon>
        <taxon>Bacteroidota</taxon>
        <taxon>Saprospiria</taxon>
        <taxon>Saprospirales</taxon>
        <taxon>Saprospiraceae</taxon>
        <taxon>Saprospira</taxon>
    </lineage>
</organism>
<keyword evidence="2 6" id="KW-0378">Hydrolase</keyword>
<dbReference type="SUPFAM" id="SSF52540">
    <property type="entry name" value="P-loop containing nucleoside triphosphate hydrolases"/>
    <property type="match status" value="1"/>
</dbReference>
<evidence type="ECO:0000313" key="9">
    <source>
        <dbReference type="EMBL" id="AFC26593.1"/>
    </source>
</evidence>
<evidence type="ECO:0000259" key="8">
    <source>
        <dbReference type="PROSITE" id="PS51194"/>
    </source>
</evidence>
<dbReference type="InterPro" id="IPR001650">
    <property type="entry name" value="Helicase_C-like"/>
</dbReference>
<evidence type="ECO:0000256" key="5">
    <source>
        <dbReference type="ARBA" id="ARBA00038437"/>
    </source>
</evidence>
<dbReference type="eggNOG" id="COG0513">
    <property type="taxonomic scope" value="Bacteria"/>
</dbReference>
<evidence type="ECO:0000256" key="3">
    <source>
        <dbReference type="ARBA" id="ARBA00022806"/>
    </source>
</evidence>
<dbReference type="PANTHER" id="PTHR47959:SF13">
    <property type="entry name" value="ATP-DEPENDENT RNA HELICASE RHLE"/>
    <property type="match status" value="1"/>
</dbReference>
<dbReference type="GO" id="GO:0003724">
    <property type="term" value="F:RNA helicase activity"/>
    <property type="evidence" value="ECO:0007669"/>
    <property type="project" value="TreeGrafter"/>
</dbReference>
<feature type="domain" description="Helicase C-terminal" evidence="8">
    <location>
        <begin position="234"/>
        <end position="378"/>
    </location>
</feature>
<sequence length="414" mass="47340">MKFSRYPFEQILKERLAALEFKRPTDIQYKAIEPILKGQDVLAVAQTGTGKTAAFAIPLAQQLLAGKDQSKGRSPKVVVMVPTHELAQQIESFIHNLTRGSWIETLAIYGGSKQDKQLAKLETGVDILVATPGRLFDLQAQGALRLQAVKTLVLDEADRMLQFGFYEDIQDLLQRLPQKRQTLFFSATIDQKIKKLAYSLVSNPIRIQISPKDPVNKNIDHSLCFVDMEDKRFFLERLYKENPNQKILAFVRTRVRAERLLAAMQRVKIEARSLHGDKEQQERTAALKAFAEGEVRLLIATDVSARGIDIPNVHLVINYDLPDQAENYVHRVGRTGRGRKRGKAISFCAPREEEMLEKIEEYMGQKIKLLDIPVEDYEATIDLSDSQTYSFKDVMREIQEAEDSKKNRRKKRKK</sequence>
<dbReference type="InterPro" id="IPR050079">
    <property type="entry name" value="DEAD_box_RNA_helicase"/>
</dbReference>